<name>A0ACC2ZX34_9EURO</name>
<evidence type="ECO:0000313" key="1">
    <source>
        <dbReference type="EMBL" id="KAJ9652244.1"/>
    </source>
</evidence>
<organism evidence="1 2">
    <name type="scientific">Neophaeococcomyces mojaviensis</name>
    <dbReference type="NCBI Taxonomy" id="3383035"/>
    <lineage>
        <taxon>Eukaryota</taxon>
        <taxon>Fungi</taxon>
        <taxon>Dikarya</taxon>
        <taxon>Ascomycota</taxon>
        <taxon>Pezizomycotina</taxon>
        <taxon>Eurotiomycetes</taxon>
        <taxon>Chaetothyriomycetidae</taxon>
        <taxon>Chaetothyriales</taxon>
        <taxon>Chaetothyriales incertae sedis</taxon>
        <taxon>Neophaeococcomyces</taxon>
    </lineage>
</organism>
<gene>
    <name evidence="1" type="ORF">H2198_008484</name>
</gene>
<reference evidence="1" key="1">
    <citation type="submission" date="2022-10" db="EMBL/GenBank/DDBJ databases">
        <title>Culturing micro-colonial fungi from biological soil crusts in the Mojave desert and describing Neophaeococcomyces mojavensis, and introducing the new genera and species Taxawa tesnikishii.</title>
        <authorList>
            <person name="Kurbessoian T."/>
            <person name="Stajich J.E."/>
        </authorList>
    </citation>
    <scope>NUCLEOTIDE SEQUENCE</scope>
    <source>
        <strain evidence="1">JES_112</strain>
    </source>
</reference>
<proteinExistence type="predicted"/>
<protein>
    <submittedName>
        <fullName evidence="1">Uncharacterized protein</fullName>
    </submittedName>
</protein>
<keyword evidence="2" id="KW-1185">Reference proteome</keyword>
<dbReference type="Proteomes" id="UP001172386">
    <property type="component" value="Unassembled WGS sequence"/>
</dbReference>
<accession>A0ACC2ZX34</accession>
<sequence>MYQGTPRKWKERERTAVRRGLGEHKDTSEIVPQCNEQLQDKSETMERYQAREGRELTRWLHDARGGGKSKAYDVFPEGVLAAPPNNTAGRFGWTDESKKTLGIATLNALEYWQA</sequence>
<evidence type="ECO:0000313" key="2">
    <source>
        <dbReference type="Proteomes" id="UP001172386"/>
    </source>
</evidence>
<dbReference type="EMBL" id="JAPDRQ010000208">
    <property type="protein sequence ID" value="KAJ9652244.1"/>
    <property type="molecule type" value="Genomic_DNA"/>
</dbReference>
<comment type="caution">
    <text evidence="1">The sequence shown here is derived from an EMBL/GenBank/DDBJ whole genome shotgun (WGS) entry which is preliminary data.</text>
</comment>